<reference evidence="1" key="1">
    <citation type="journal article" date="2022" name="bioRxiv">
        <title>Sequencing and chromosome-scale assembly of the giantPleurodeles waltlgenome.</title>
        <authorList>
            <person name="Brown T."/>
            <person name="Elewa A."/>
            <person name="Iarovenko S."/>
            <person name="Subramanian E."/>
            <person name="Araus A.J."/>
            <person name="Petzold A."/>
            <person name="Susuki M."/>
            <person name="Suzuki K.-i.T."/>
            <person name="Hayashi T."/>
            <person name="Toyoda A."/>
            <person name="Oliveira C."/>
            <person name="Osipova E."/>
            <person name="Leigh N.D."/>
            <person name="Simon A."/>
            <person name="Yun M.H."/>
        </authorList>
    </citation>
    <scope>NUCLEOTIDE SEQUENCE</scope>
    <source>
        <strain evidence="1">20211129_DDA</strain>
        <tissue evidence="1">Liver</tissue>
    </source>
</reference>
<dbReference type="Proteomes" id="UP001066276">
    <property type="component" value="Chromosome 8"/>
</dbReference>
<accession>A0AAV7NND2</accession>
<protein>
    <submittedName>
        <fullName evidence="1">Uncharacterized protein</fullName>
    </submittedName>
</protein>
<sequence length="89" mass="9797">MNTTTGAGLGYQIPGALVGARRLLSLSSWCHETLRTQMRFDNYGCPGGSVDFLQKGTRRSAPQALWAENRSTFRVLSEMDHSALTALHQ</sequence>
<dbReference type="EMBL" id="JANPWB010000012">
    <property type="protein sequence ID" value="KAJ1115863.1"/>
    <property type="molecule type" value="Genomic_DNA"/>
</dbReference>
<name>A0AAV7NND2_PLEWA</name>
<evidence type="ECO:0000313" key="1">
    <source>
        <dbReference type="EMBL" id="KAJ1115863.1"/>
    </source>
</evidence>
<organism evidence="1 2">
    <name type="scientific">Pleurodeles waltl</name>
    <name type="common">Iberian ribbed newt</name>
    <dbReference type="NCBI Taxonomy" id="8319"/>
    <lineage>
        <taxon>Eukaryota</taxon>
        <taxon>Metazoa</taxon>
        <taxon>Chordata</taxon>
        <taxon>Craniata</taxon>
        <taxon>Vertebrata</taxon>
        <taxon>Euteleostomi</taxon>
        <taxon>Amphibia</taxon>
        <taxon>Batrachia</taxon>
        <taxon>Caudata</taxon>
        <taxon>Salamandroidea</taxon>
        <taxon>Salamandridae</taxon>
        <taxon>Pleurodelinae</taxon>
        <taxon>Pleurodeles</taxon>
    </lineage>
</organism>
<keyword evidence="2" id="KW-1185">Reference proteome</keyword>
<dbReference type="AlphaFoldDB" id="A0AAV7NND2"/>
<comment type="caution">
    <text evidence="1">The sequence shown here is derived from an EMBL/GenBank/DDBJ whole genome shotgun (WGS) entry which is preliminary data.</text>
</comment>
<gene>
    <name evidence="1" type="ORF">NDU88_004084</name>
</gene>
<proteinExistence type="predicted"/>
<evidence type="ECO:0000313" key="2">
    <source>
        <dbReference type="Proteomes" id="UP001066276"/>
    </source>
</evidence>